<name>L1IZL2_GUITC</name>
<dbReference type="GeneID" id="17298083"/>
<accession>L1IZL2</accession>
<reference evidence="5" key="2">
    <citation type="submission" date="2012-11" db="EMBL/GenBank/DDBJ databases">
        <authorList>
            <person name="Kuo A."/>
            <person name="Curtis B.A."/>
            <person name="Tanifuji G."/>
            <person name="Burki F."/>
            <person name="Gruber A."/>
            <person name="Irimia M."/>
            <person name="Maruyama S."/>
            <person name="Arias M.C."/>
            <person name="Ball S.G."/>
            <person name="Gile G.H."/>
            <person name="Hirakawa Y."/>
            <person name="Hopkins J.F."/>
            <person name="Rensing S.A."/>
            <person name="Schmutz J."/>
            <person name="Symeonidi A."/>
            <person name="Elias M."/>
            <person name="Eveleigh R.J."/>
            <person name="Herman E.K."/>
            <person name="Klute M.J."/>
            <person name="Nakayama T."/>
            <person name="Obornik M."/>
            <person name="Reyes-Prieto A."/>
            <person name="Armbrust E.V."/>
            <person name="Aves S.J."/>
            <person name="Beiko R.G."/>
            <person name="Coutinho P."/>
            <person name="Dacks J.B."/>
            <person name="Durnford D.G."/>
            <person name="Fast N.M."/>
            <person name="Green B.R."/>
            <person name="Grisdale C."/>
            <person name="Hempe F."/>
            <person name="Henrissat B."/>
            <person name="Hoppner M.P."/>
            <person name="Ishida K.-I."/>
            <person name="Kim E."/>
            <person name="Koreny L."/>
            <person name="Kroth P.G."/>
            <person name="Liu Y."/>
            <person name="Malik S.-B."/>
            <person name="Maier U.G."/>
            <person name="McRose D."/>
            <person name="Mock T."/>
            <person name="Neilson J.A."/>
            <person name="Onodera N.T."/>
            <person name="Poole A.M."/>
            <person name="Pritham E.J."/>
            <person name="Richards T.A."/>
            <person name="Rocap G."/>
            <person name="Roy S.W."/>
            <person name="Sarai C."/>
            <person name="Schaack S."/>
            <person name="Shirato S."/>
            <person name="Slamovits C.H."/>
            <person name="Spencer D.F."/>
            <person name="Suzuki S."/>
            <person name="Worden A.Z."/>
            <person name="Zauner S."/>
            <person name="Barry K."/>
            <person name="Bell C."/>
            <person name="Bharti A.K."/>
            <person name="Crow J.A."/>
            <person name="Grimwood J."/>
            <person name="Kramer R."/>
            <person name="Lindquist E."/>
            <person name="Lucas S."/>
            <person name="Salamov A."/>
            <person name="McFadden G.I."/>
            <person name="Lane C.E."/>
            <person name="Keeling P.J."/>
            <person name="Gray M.W."/>
            <person name="Grigoriev I.V."/>
            <person name="Archibald J.M."/>
        </authorList>
    </citation>
    <scope>NUCLEOTIDE SEQUENCE</scope>
    <source>
        <strain evidence="5">CCMP2712</strain>
    </source>
</reference>
<dbReference type="EnsemblProtists" id="EKX41324">
    <property type="protein sequence ID" value="EKX41324"/>
    <property type="gene ID" value="GUITHDRAFT_74829"/>
</dbReference>
<dbReference type="GO" id="GO:0016491">
    <property type="term" value="F:oxidoreductase activity"/>
    <property type="evidence" value="ECO:0007669"/>
    <property type="project" value="UniProtKB-KW"/>
</dbReference>
<evidence type="ECO:0000313" key="3">
    <source>
        <dbReference type="EMBL" id="EKX41324.1"/>
    </source>
</evidence>
<sequence>MQPCPVTKWGPMDLDVLELQKQVQQMDLPSFPFELPMPSNLGDLDAQERYFAENKESILASLEKHGAVVLKGFDLTKEPKGFERMWKALGMEACLDPLHSVAGRPVVSGDSAVYEAVNKPSRAKFYVGMHNEMVGKRTVRRAAFVCFKAAEVGGEFIITDGMRMLRDLDPSVLKKLYEKKIRFSSAELPMGFLDKTGPLQPVLEPILKSVIGAIVDMKVDFEVDMFWNRVNGERVIQAHAPPQPPVILHPDTNLPTWFCNIHSHSATLRDERDGVLPETTGASRLNKSDVFYGDGSQISKEDLKHVDEVTKKNQVYVAMKQGDVVLIDNYRAMHGRNIFEGTRKHAVTWFK</sequence>
<dbReference type="Gene3D" id="3.60.130.10">
    <property type="entry name" value="Clavaminate synthase-like"/>
    <property type="match status" value="1"/>
</dbReference>
<dbReference type="InterPro" id="IPR042098">
    <property type="entry name" value="TauD-like_sf"/>
</dbReference>
<dbReference type="SUPFAM" id="SSF51197">
    <property type="entry name" value="Clavaminate synthase-like"/>
    <property type="match status" value="1"/>
</dbReference>
<dbReference type="AlphaFoldDB" id="L1IZL2"/>
<dbReference type="InterPro" id="IPR003819">
    <property type="entry name" value="TauD/TfdA-like"/>
</dbReference>
<feature type="domain" description="TauD/TfdA-like" evidence="2">
    <location>
        <begin position="43"/>
        <end position="346"/>
    </location>
</feature>
<gene>
    <name evidence="3" type="ORF">GUITHDRAFT_74829</name>
</gene>
<organism evidence="3">
    <name type="scientific">Guillardia theta (strain CCMP2712)</name>
    <name type="common">Cryptophyte</name>
    <dbReference type="NCBI Taxonomy" id="905079"/>
    <lineage>
        <taxon>Eukaryota</taxon>
        <taxon>Cryptophyceae</taxon>
        <taxon>Pyrenomonadales</taxon>
        <taxon>Geminigeraceae</taxon>
        <taxon>Guillardia</taxon>
    </lineage>
</organism>
<dbReference type="PANTHER" id="PTHR10696">
    <property type="entry name" value="GAMMA-BUTYROBETAINE HYDROXYLASE-RELATED"/>
    <property type="match status" value="1"/>
</dbReference>
<dbReference type="HOGENOM" id="CLU_047078_0_0_1"/>
<keyword evidence="5" id="KW-1185">Reference proteome</keyword>
<dbReference type="Proteomes" id="UP000011087">
    <property type="component" value="Unassembled WGS sequence"/>
</dbReference>
<evidence type="ECO:0000313" key="5">
    <source>
        <dbReference type="Proteomes" id="UP000011087"/>
    </source>
</evidence>
<keyword evidence="1" id="KW-0560">Oxidoreductase</keyword>
<dbReference type="RefSeq" id="XP_005828304.1">
    <property type="nucleotide sequence ID" value="XM_005828247.1"/>
</dbReference>
<proteinExistence type="predicted"/>
<protein>
    <recommendedName>
        <fullName evidence="2">TauD/TfdA-like domain-containing protein</fullName>
    </recommendedName>
</protein>
<dbReference type="OMA" id="NFFIGMH"/>
<dbReference type="OrthoDB" id="408743at2759"/>
<dbReference type="PaxDb" id="55529-EKX41324"/>
<dbReference type="KEGG" id="gtt:GUITHDRAFT_74829"/>
<evidence type="ECO:0000313" key="4">
    <source>
        <dbReference type="EnsemblProtists" id="EKX41324"/>
    </source>
</evidence>
<reference evidence="4" key="3">
    <citation type="submission" date="2015-06" db="UniProtKB">
        <authorList>
            <consortium name="EnsemblProtists"/>
        </authorList>
    </citation>
    <scope>IDENTIFICATION</scope>
</reference>
<dbReference type="InterPro" id="IPR050411">
    <property type="entry name" value="AlphaKG_dependent_hydroxylases"/>
</dbReference>
<reference evidence="3 5" key="1">
    <citation type="journal article" date="2012" name="Nature">
        <title>Algal genomes reveal evolutionary mosaicism and the fate of nucleomorphs.</title>
        <authorList>
            <consortium name="DOE Joint Genome Institute"/>
            <person name="Curtis B.A."/>
            <person name="Tanifuji G."/>
            <person name="Burki F."/>
            <person name="Gruber A."/>
            <person name="Irimia M."/>
            <person name="Maruyama S."/>
            <person name="Arias M.C."/>
            <person name="Ball S.G."/>
            <person name="Gile G.H."/>
            <person name="Hirakawa Y."/>
            <person name="Hopkins J.F."/>
            <person name="Kuo A."/>
            <person name="Rensing S.A."/>
            <person name="Schmutz J."/>
            <person name="Symeonidi A."/>
            <person name="Elias M."/>
            <person name="Eveleigh R.J."/>
            <person name="Herman E.K."/>
            <person name="Klute M.J."/>
            <person name="Nakayama T."/>
            <person name="Obornik M."/>
            <person name="Reyes-Prieto A."/>
            <person name="Armbrust E.V."/>
            <person name="Aves S.J."/>
            <person name="Beiko R.G."/>
            <person name="Coutinho P."/>
            <person name="Dacks J.B."/>
            <person name="Durnford D.G."/>
            <person name="Fast N.M."/>
            <person name="Green B.R."/>
            <person name="Grisdale C.J."/>
            <person name="Hempel F."/>
            <person name="Henrissat B."/>
            <person name="Hoppner M.P."/>
            <person name="Ishida K."/>
            <person name="Kim E."/>
            <person name="Koreny L."/>
            <person name="Kroth P.G."/>
            <person name="Liu Y."/>
            <person name="Malik S.B."/>
            <person name="Maier U.G."/>
            <person name="McRose D."/>
            <person name="Mock T."/>
            <person name="Neilson J.A."/>
            <person name="Onodera N.T."/>
            <person name="Poole A.M."/>
            <person name="Pritham E.J."/>
            <person name="Richards T.A."/>
            <person name="Rocap G."/>
            <person name="Roy S.W."/>
            <person name="Sarai C."/>
            <person name="Schaack S."/>
            <person name="Shirato S."/>
            <person name="Slamovits C.H."/>
            <person name="Spencer D.F."/>
            <person name="Suzuki S."/>
            <person name="Worden A.Z."/>
            <person name="Zauner S."/>
            <person name="Barry K."/>
            <person name="Bell C."/>
            <person name="Bharti A.K."/>
            <person name="Crow J.A."/>
            <person name="Grimwood J."/>
            <person name="Kramer R."/>
            <person name="Lindquist E."/>
            <person name="Lucas S."/>
            <person name="Salamov A."/>
            <person name="McFadden G.I."/>
            <person name="Lane C.E."/>
            <person name="Keeling P.J."/>
            <person name="Gray M.W."/>
            <person name="Grigoriev I.V."/>
            <person name="Archibald J.M."/>
        </authorList>
    </citation>
    <scope>NUCLEOTIDE SEQUENCE</scope>
    <source>
        <strain evidence="3 5">CCMP2712</strain>
    </source>
</reference>
<evidence type="ECO:0000256" key="1">
    <source>
        <dbReference type="ARBA" id="ARBA00023002"/>
    </source>
</evidence>
<dbReference type="PANTHER" id="PTHR10696:SF21">
    <property type="entry name" value="TAUD_TFDA-LIKE DOMAIN-CONTAINING PROTEIN"/>
    <property type="match status" value="1"/>
</dbReference>
<evidence type="ECO:0000259" key="2">
    <source>
        <dbReference type="Pfam" id="PF02668"/>
    </source>
</evidence>
<dbReference type="Pfam" id="PF02668">
    <property type="entry name" value="TauD"/>
    <property type="match status" value="1"/>
</dbReference>
<dbReference type="eggNOG" id="ENOG502R6GR">
    <property type="taxonomic scope" value="Eukaryota"/>
</dbReference>
<dbReference type="EMBL" id="JH993024">
    <property type="protein sequence ID" value="EKX41324.1"/>
    <property type="molecule type" value="Genomic_DNA"/>
</dbReference>